<name>A0A3S4ZQD3_9PLAT</name>
<reference evidence="2" key="1">
    <citation type="submission" date="2018-11" db="EMBL/GenBank/DDBJ databases">
        <authorList>
            <consortium name="Pathogen Informatics"/>
        </authorList>
    </citation>
    <scope>NUCLEOTIDE SEQUENCE</scope>
</reference>
<feature type="compositionally biased region" description="Acidic residues" evidence="1">
    <location>
        <begin position="1"/>
        <end position="14"/>
    </location>
</feature>
<gene>
    <name evidence="2" type="ORF">PXEA_LOCUS10628</name>
</gene>
<sequence>MAALTDDADYDVGETFEKVPSPLSDPENYDNYYGRG</sequence>
<dbReference type="EMBL" id="CAAALY010031488">
    <property type="protein sequence ID" value="VEL17188.1"/>
    <property type="molecule type" value="Genomic_DNA"/>
</dbReference>
<feature type="non-terminal residue" evidence="2">
    <location>
        <position position="36"/>
    </location>
</feature>
<keyword evidence="3" id="KW-1185">Reference proteome</keyword>
<evidence type="ECO:0000256" key="1">
    <source>
        <dbReference type="SAM" id="MobiDB-lite"/>
    </source>
</evidence>
<organism evidence="2 3">
    <name type="scientific">Protopolystoma xenopodis</name>
    <dbReference type="NCBI Taxonomy" id="117903"/>
    <lineage>
        <taxon>Eukaryota</taxon>
        <taxon>Metazoa</taxon>
        <taxon>Spiralia</taxon>
        <taxon>Lophotrochozoa</taxon>
        <taxon>Platyhelminthes</taxon>
        <taxon>Monogenea</taxon>
        <taxon>Polyopisthocotylea</taxon>
        <taxon>Polystomatidea</taxon>
        <taxon>Polystomatidae</taxon>
        <taxon>Protopolystoma</taxon>
    </lineage>
</organism>
<accession>A0A3S4ZQD3</accession>
<evidence type="ECO:0000313" key="3">
    <source>
        <dbReference type="Proteomes" id="UP000784294"/>
    </source>
</evidence>
<dbReference type="Proteomes" id="UP000784294">
    <property type="component" value="Unassembled WGS sequence"/>
</dbReference>
<comment type="caution">
    <text evidence="2">The sequence shown here is derived from an EMBL/GenBank/DDBJ whole genome shotgun (WGS) entry which is preliminary data.</text>
</comment>
<evidence type="ECO:0000313" key="2">
    <source>
        <dbReference type="EMBL" id="VEL17188.1"/>
    </source>
</evidence>
<proteinExistence type="predicted"/>
<protein>
    <submittedName>
        <fullName evidence="2">Uncharacterized protein</fullName>
    </submittedName>
</protein>
<dbReference type="AlphaFoldDB" id="A0A3S4ZQD3"/>
<feature type="region of interest" description="Disordered" evidence="1">
    <location>
        <begin position="1"/>
        <end position="36"/>
    </location>
</feature>